<reference evidence="3" key="3">
    <citation type="submission" date="2025-09" db="UniProtKB">
        <authorList>
            <consortium name="Ensembl"/>
        </authorList>
    </citation>
    <scope>IDENTIFICATION</scope>
</reference>
<protein>
    <submittedName>
        <fullName evidence="3">Uncharacterized protein</fullName>
    </submittedName>
</protein>
<dbReference type="Pfam" id="PF13855">
    <property type="entry name" value="LRR_8"/>
    <property type="match status" value="1"/>
</dbReference>
<dbReference type="PANTHER" id="PTHR48051">
    <property type="match status" value="1"/>
</dbReference>
<evidence type="ECO:0000313" key="3">
    <source>
        <dbReference type="Ensembl" id="ENSCSAVP00000008558.1"/>
    </source>
</evidence>
<evidence type="ECO:0000313" key="4">
    <source>
        <dbReference type="Proteomes" id="UP000007875"/>
    </source>
</evidence>
<organism evidence="3 4">
    <name type="scientific">Ciona savignyi</name>
    <name type="common">Pacific transparent sea squirt</name>
    <dbReference type="NCBI Taxonomy" id="51511"/>
    <lineage>
        <taxon>Eukaryota</taxon>
        <taxon>Metazoa</taxon>
        <taxon>Chordata</taxon>
        <taxon>Tunicata</taxon>
        <taxon>Ascidiacea</taxon>
        <taxon>Phlebobranchia</taxon>
        <taxon>Cionidae</taxon>
        <taxon>Ciona</taxon>
    </lineage>
</organism>
<keyword evidence="4" id="KW-1185">Reference proteome</keyword>
<dbReference type="SUPFAM" id="SSF52058">
    <property type="entry name" value="L domain-like"/>
    <property type="match status" value="1"/>
</dbReference>
<dbReference type="SMART" id="SM00369">
    <property type="entry name" value="LRR_TYP"/>
    <property type="match status" value="5"/>
</dbReference>
<dbReference type="GeneTree" id="ENSGT00940000161601"/>
<dbReference type="AlphaFoldDB" id="H2YT98"/>
<sequence length="291" mass="33450">MTELYSRFPEQSAIKSQKRKVHFKESEAIISADKRLESPPRHGEGDTVITNTINITLLSENISHSIHPSGKTLGFQNDKFAVQSDPEHNIPSQNNKIEENVRLQLLKDILELPIKIESLPTAEKVLRHRKRYIDLSNKGLDSIPEELYEFVETEELHLEQNELRSLPPEISCLTNLRILYADRNRLEDVSSNISHLPNLTSLDLSSNPSLILPVSALLQLAYLTHLRLYNINLNEFPADFCRTMLHLRLLGFSNNHVKQLPPEMNRLRKLEELHVENNQLTEFPLCICSLT</sequence>
<dbReference type="InterPro" id="IPR032675">
    <property type="entry name" value="LRR_dom_sf"/>
</dbReference>
<dbReference type="InterPro" id="IPR001611">
    <property type="entry name" value="Leu-rich_rpt"/>
</dbReference>
<dbReference type="Pfam" id="PF00560">
    <property type="entry name" value="LRR_1"/>
    <property type="match status" value="1"/>
</dbReference>
<dbReference type="GO" id="GO:0005737">
    <property type="term" value="C:cytoplasm"/>
    <property type="evidence" value="ECO:0007669"/>
    <property type="project" value="TreeGrafter"/>
</dbReference>
<dbReference type="Proteomes" id="UP000007875">
    <property type="component" value="Unassembled WGS sequence"/>
</dbReference>
<evidence type="ECO:0000256" key="2">
    <source>
        <dbReference type="ARBA" id="ARBA00022737"/>
    </source>
</evidence>
<keyword evidence="2" id="KW-0677">Repeat</keyword>
<dbReference type="HOGENOM" id="CLU_958230_0_0_1"/>
<dbReference type="InterPro" id="IPR050216">
    <property type="entry name" value="LRR_domain-containing"/>
</dbReference>
<reference evidence="4" key="1">
    <citation type="submission" date="2003-08" db="EMBL/GenBank/DDBJ databases">
        <authorList>
            <person name="Birren B."/>
            <person name="Nusbaum C."/>
            <person name="Abebe A."/>
            <person name="Abouelleil A."/>
            <person name="Adekoya E."/>
            <person name="Ait-zahra M."/>
            <person name="Allen N."/>
            <person name="Allen T."/>
            <person name="An P."/>
            <person name="Anderson M."/>
            <person name="Anderson S."/>
            <person name="Arachchi H."/>
            <person name="Armbruster J."/>
            <person name="Bachantsang P."/>
            <person name="Baldwin J."/>
            <person name="Barry A."/>
            <person name="Bayul T."/>
            <person name="Blitshsteyn B."/>
            <person name="Bloom T."/>
            <person name="Blye J."/>
            <person name="Boguslavskiy L."/>
            <person name="Borowsky M."/>
            <person name="Boukhgalter B."/>
            <person name="Brunache A."/>
            <person name="Butler J."/>
            <person name="Calixte N."/>
            <person name="Calvo S."/>
            <person name="Camarata J."/>
            <person name="Campo K."/>
            <person name="Chang J."/>
            <person name="Cheshatsang Y."/>
            <person name="Citroen M."/>
            <person name="Collymore A."/>
            <person name="Considine T."/>
            <person name="Cook A."/>
            <person name="Cooke P."/>
            <person name="Corum B."/>
            <person name="Cuomo C."/>
            <person name="David R."/>
            <person name="Dawoe T."/>
            <person name="Degray S."/>
            <person name="Dodge S."/>
            <person name="Dooley K."/>
            <person name="Dorje P."/>
            <person name="Dorjee K."/>
            <person name="Dorris L."/>
            <person name="Duffey N."/>
            <person name="Dupes A."/>
            <person name="Elkins T."/>
            <person name="Engels R."/>
            <person name="Erickson J."/>
            <person name="Farina A."/>
            <person name="Faro S."/>
            <person name="Ferreira P."/>
            <person name="Fischer H."/>
            <person name="Fitzgerald M."/>
            <person name="Foley K."/>
            <person name="Gage D."/>
            <person name="Galagan J."/>
            <person name="Gearin G."/>
            <person name="Gnerre S."/>
            <person name="Gnirke A."/>
            <person name="Goyette A."/>
            <person name="Graham J."/>
            <person name="Grandbois E."/>
            <person name="Gyaltsen K."/>
            <person name="Hafez N."/>
            <person name="Hagopian D."/>
            <person name="Hagos B."/>
            <person name="Hall J."/>
            <person name="Hatcher B."/>
            <person name="Heller A."/>
            <person name="Higgins H."/>
            <person name="Honan T."/>
            <person name="Horn A."/>
            <person name="Houde N."/>
            <person name="Hughes L."/>
            <person name="Hulme W."/>
            <person name="Husby E."/>
            <person name="Iliev I."/>
            <person name="Jaffe D."/>
            <person name="Jones C."/>
            <person name="Kamal M."/>
            <person name="Kamat A."/>
            <person name="Kamvysselis M."/>
            <person name="Karlsson E."/>
            <person name="Kells C."/>
            <person name="Kieu A."/>
            <person name="Kisner P."/>
            <person name="Kodira C."/>
            <person name="Kulbokas E."/>
            <person name="Labutti K."/>
            <person name="Lama D."/>
            <person name="Landers T."/>
            <person name="Leger J."/>
            <person name="Levine S."/>
            <person name="Lewis D."/>
            <person name="Lewis T."/>
            <person name="Lindblad-toh K."/>
            <person name="Liu X."/>
            <person name="Lokyitsang T."/>
            <person name="Lokyitsang Y."/>
            <person name="Lucien O."/>
            <person name="Lui A."/>
            <person name="Ma L.J."/>
            <person name="Mabbitt R."/>
            <person name="Macdonald J."/>
            <person name="Maclean C."/>
            <person name="Major J."/>
            <person name="Manning J."/>
            <person name="Marabella R."/>
            <person name="Maru K."/>
            <person name="Matthews C."/>
            <person name="Mauceli E."/>
            <person name="Mccarthy M."/>
            <person name="Mcdonough S."/>
            <person name="Mcghee T."/>
            <person name="Meldrim J."/>
            <person name="Meneus L."/>
            <person name="Mesirov J."/>
            <person name="Mihalev A."/>
            <person name="Mihova T."/>
            <person name="Mikkelsen T."/>
            <person name="Mlenga V."/>
            <person name="Moru K."/>
            <person name="Mozes J."/>
            <person name="Mulrain L."/>
            <person name="Munson G."/>
            <person name="Naylor J."/>
            <person name="Newes C."/>
            <person name="Nguyen C."/>
            <person name="Nguyen N."/>
            <person name="Nguyen T."/>
            <person name="Nicol R."/>
            <person name="Nielsen C."/>
            <person name="Nizzari M."/>
            <person name="Norbu C."/>
            <person name="Norbu N."/>
            <person name="O'donnell P."/>
            <person name="Okoawo O."/>
            <person name="O'leary S."/>
            <person name="Omotosho B."/>
            <person name="O'neill K."/>
            <person name="Osman S."/>
            <person name="Parker S."/>
            <person name="Perrin D."/>
            <person name="Phunkhang P."/>
            <person name="Piqani B."/>
            <person name="Purcell S."/>
            <person name="Rachupka T."/>
            <person name="Ramasamy U."/>
            <person name="Rameau R."/>
            <person name="Ray V."/>
            <person name="Raymond C."/>
            <person name="Retta R."/>
            <person name="Richardson S."/>
            <person name="Rise C."/>
            <person name="Rodriguez J."/>
            <person name="Rogers J."/>
            <person name="Rogov P."/>
            <person name="Rutman M."/>
            <person name="Schupbach R."/>
            <person name="Seaman C."/>
            <person name="Settipalli S."/>
            <person name="Sharpe T."/>
            <person name="Sheridan J."/>
            <person name="Sherpa N."/>
            <person name="Shi J."/>
            <person name="Smirnov S."/>
            <person name="Smith C."/>
            <person name="Sougnez C."/>
            <person name="Spencer B."/>
            <person name="Stalker J."/>
            <person name="Stange-thomann N."/>
            <person name="Stavropoulos S."/>
            <person name="Stetson K."/>
            <person name="Stone C."/>
            <person name="Stone S."/>
            <person name="Stubbs M."/>
            <person name="Talamas J."/>
            <person name="Tchuinga P."/>
            <person name="Tenzing P."/>
            <person name="Tesfaye S."/>
            <person name="Theodore J."/>
            <person name="Thoulutsang Y."/>
            <person name="Topham K."/>
            <person name="Towey S."/>
            <person name="Tsamla T."/>
            <person name="Tsomo N."/>
            <person name="Vallee D."/>
            <person name="Vassiliev H."/>
            <person name="Venkataraman V."/>
            <person name="Vinson J."/>
            <person name="Vo A."/>
            <person name="Wade C."/>
            <person name="Wang S."/>
            <person name="Wangchuk T."/>
            <person name="Wangdi T."/>
            <person name="Whittaker C."/>
            <person name="Wilkinson J."/>
            <person name="Wu Y."/>
            <person name="Wyman D."/>
            <person name="Yadav S."/>
            <person name="Yang S."/>
            <person name="Yang X."/>
            <person name="Yeager S."/>
            <person name="Yee E."/>
            <person name="Young G."/>
            <person name="Zainoun J."/>
            <person name="Zembeck L."/>
            <person name="Zimmer A."/>
            <person name="Zody M."/>
            <person name="Lander E."/>
        </authorList>
    </citation>
    <scope>NUCLEOTIDE SEQUENCE [LARGE SCALE GENOMIC DNA]</scope>
</reference>
<keyword evidence="1" id="KW-0433">Leucine-rich repeat</keyword>
<proteinExistence type="predicted"/>
<reference evidence="3" key="2">
    <citation type="submission" date="2025-08" db="UniProtKB">
        <authorList>
            <consortium name="Ensembl"/>
        </authorList>
    </citation>
    <scope>IDENTIFICATION</scope>
</reference>
<dbReference type="Ensembl" id="ENSCSAVT00000008668.1">
    <property type="protein sequence ID" value="ENSCSAVP00000008558.1"/>
    <property type="gene ID" value="ENSCSAVG00000005085.1"/>
</dbReference>
<dbReference type="InterPro" id="IPR003591">
    <property type="entry name" value="Leu-rich_rpt_typical-subtyp"/>
</dbReference>
<dbReference type="PANTHER" id="PTHR48051:SF1">
    <property type="entry name" value="RAS SUPPRESSOR PROTEIN 1"/>
    <property type="match status" value="1"/>
</dbReference>
<evidence type="ECO:0000256" key="1">
    <source>
        <dbReference type="ARBA" id="ARBA00022614"/>
    </source>
</evidence>
<dbReference type="Gene3D" id="3.80.10.10">
    <property type="entry name" value="Ribonuclease Inhibitor"/>
    <property type="match status" value="2"/>
</dbReference>
<accession>H2YT98</accession>
<name>H2YT98_CIOSA</name>